<dbReference type="EMBL" id="JBJKBG010000001">
    <property type="protein sequence ID" value="KAL3754022.1"/>
    <property type="molecule type" value="Genomic_DNA"/>
</dbReference>
<evidence type="ECO:0000313" key="3">
    <source>
        <dbReference type="Proteomes" id="UP001634007"/>
    </source>
</evidence>
<keyword evidence="3" id="KW-1185">Reference proteome</keyword>
<dbReference type="AlphaFoldDB" id="A0ABD3LRG8"/>
<dbReference type="Proteomes" id="UP001634007">
    <property type="component" value="Unassembled WGS sequence"/>
</dbReference>
<organism evidence="2 3">
    <name type="scientific">Eucalyptus globulus</name>
    <name type="common">Tasmanian blue gum</name>
    <dbReference type="NCBI Taxonomy" id="34317"/>
    <lineage>
        <taxon>Eukaryota</taxon>
        <taxon>Viridiplantae</taxon>
        <taxon>Streptophyta</taxon>
        <taxon>Embryophyta</taxon>
        <taxon>Tracheophyta</taxon>
        <taxon>Spermatophyta</taxon>
        <taxon>Magnoliopsida</taxon>
        <taxon>eudicotyledons</taxon>
        <taxon>Gunneridae</taxon>
        <taxon>Pentapetalae</taxon>
        <taxon>rosids</taxon>
        <taxon>malvids</taxon>
        <taxon>Myrtales</taxon>
        <taxon>Myrtaceae</taxon>
        <taxon>Myrtoideae</taxon>
        <taxon>Eucalypteae</taxon>
        <taxon>Eucalyptus</taxon>
    </lineage>
</organism>
<evidence type="ECO:0000256" key="1">
    <source>
        <dbReference type="SAM" id="MobiDB-lite"/>
    </source>
</evidence>
<accession>A0ABD3LRG8</accession>
<feature type="compositionally biased region" description="Basic and acidic residues" evidence="1">
    <location>
        <begin position="1"/>
        <end position="16"/>
    </location>
</feature>
<comment type="caution">
    <text evidence="2">The sequence shown here is derived from an EMBL/GenBank/DDBJ whole genome shotgun (WGS) entry which is preliminary data.</text>
</comment>
<gene>
    <name evidence="2" type="ORF">ACJRO7_001291</name>
</gene>
<protein>
    <submittedName>
        <fullName evidence="2">Uncharacterized protein</fullName>
    </submittedName>
</protein>
<evidence type="ECO:0000313" key="2">
    <source>
        <dbReference type="EMBL" id="KAL3754022.1"/>
    </source>
</evidence>
<name>A0ABD3LRG8_EUCGL</name>
<sequence length="140" mass="16633">MKEPTRSQELKKWPTERRRKGMTKFRKKKQLEPLTNVNIFKHFIDKKSVRFDFSPSKSQIFNKIRKVKAKFKSSKEFEDSNWANESSLLQLISMGLGKEVVRIGMGMIDFLEMEELKERWQQLCLSKLQLTSDKAMLMNL</sequence>
<reference evidence="2 3" key="1">
    <citation type="submission" date="2024-11" db="EMBL/GenBank/DDBJ databases">
        <title>Chromosome-level genome assembly of Eucalyptus globulus Labill. provides insights into its genome evolution.</title>
        <authorList>
            <person name="Li X."/>
        </authorList>
    </citation>
    <scope>NUCLEOTIDE SEQUENCE [LARGE SCALE GENOMIC DNA]</scope>
    <source>
        <strain evidence="2">CL2024</strain>
        <tissue evidence="2">Fresh tender leaves</tissue>
    </source>
</reference>
<proteinExistence type="predicted"/>
<feature type="region of interest" description="Disordered" evidence="1">
    <location>
        <begin position="1"/>
        <end position="25"/>
    </location>
</feature>